<evidence type="ECO:0000256" key="4">
    <source>
        <dbReference type="ARBA" id="ARBA00022692"/>
    </source>
</evidence>
<dbReference type="Gene3D" id="1.20.1250.20">
    <property type="entry name" value="MFS general substrate transporter like domains"/>
    <property type="match status" value="2"/>
</dbReference>
<proteinExistence type="predicted"/>
<evidence type="ECO:0000313" key="10">
    <source>
        <dbReference type="Proteomes" id="UP000176944"/>
    </source>
</evidence>
<feature type="transmembrane region" description="Helical" evidence="7">
    <location>
        <begin position="242"/>
        <end position="260"/>
    </location>
</feature>
<dbReference type="PROSITE" id="PS50850">
    <property type="entry name" value="MFS"/>
    <property type="match status" value="1"/>
</dbReference>
<feature type="transmembrane region" description="Helical" evidence="7">
    <location>
        <begin position="103"/>
        <end position="122"/>
    </location>
</feature>
<keyword evidence="2" id="KW-0813">Transport</keyword>
<evidence type="ECO:0000256" key="7">
    <source>
        <dbReference type="SAM" id="Phobius"/>
    </source>
</evidence>
<dbReference type="PANTHER" id="PTHR23521">
    <property type="entry name" value="TRANSPORTER MFS SUPERFAMILY"/>
    <property type="match status" value="1"/>
</dbReference>
<sequence>MQRFPSTTSNSPFATGLPALYAVAFLSGLSLGLFNPFVSTLMAQHGIDDVWIGANSTVYFLVIALGTPIVAKMLRRIGLRGTMILGFALMGLAAPLFPLTTNLSLWFIIRTVMGFAVCLYLVSGQTALNYFCNDSNRSIVNGLEALCFSLGFGIGPVIGSAFYDVSPRITFSLGSLLVLSGIAVVLIGLPEKSVSFKQPRLAVFKKIKLPLQGAFAYGFSVATLVSLYPVYLLRHDYGVEEIGYTFSVFIIGGLLATVPVTHLADRFSKSKVLLGSVCMVVLSVLGLSLLDNLMATKVFAFIAGASMSPIFPLSRALIGAKLPTEKLPSGTALFTAIYSAGCTAGPILSSLAMKFWGDRYIFSLMLGIFVLFMVRLMINRKRRMLGYN</sequence>
<dbReference type="GO" id="GO:0022857">
    <property type="term" value="F:transmembrane transporter activity"/>
    <property type="evidence" value="ECO:0007669"/>
    <property type="project" value="InterPro"/>
</dbReference>
<evidence type="ECO:0000256" key="1">
    <source>
        <dbReference type="ARBA" id="ARBA00004651"/>
    </source>
</evidence>
<evidence type="ECO:0000313" key="9">
    <source>
        <dbReference type="EMBL" id="AOY80738.1"/>
    </source>
</evidence>
<feature type="transmembrane region" description="Helical" evidence="7">
    <location>
        <begin position="169"/>
        <end position="189"/>
    </location>
</feature>
<dbReference type="CDD" id="cd17477">
    <property type="entry name" value="MFS_YcaD_like"/>
    <property type="match status" value="1"/>
</dbReference>
<dbReference type="InterPro" id="IPR020846">
    <property type="entry name" value="MFS_dom"/>
</dbReference>
<keyword evidence="4 7" id="KW-0812">Transmembrane</keyword>
<feature type="transmembrane region" description="Helical" evidence="7">
    <location>
        <begin position="77"/>
        <end position="97"/>
    </location>
</feature>
<reference evidence="10" key="1">
    <citation type="submission" date="2016-10" db="EMBL/GenBank/DDBJ databases">
        <title>Comparative genomics uncovers the prolific and rare metabolic potential of the cyanobacterial genus Moorea.</title>
        <authorList>
            <person name="Leao T."/>
            <person name="Castelao G."/>
            <person name="Korobeynikov A."/>
            <person name="Monroe E.A."/>
            <person name="Podell S."/>
            <person name="Glukhov E."/>
            <person name="Allen E."/>
            <person name="Gerwick W.H."/>
            <person name="Gerwick L."/>
        </authorList>
    </citation>
    <scope>NUCLEOTIDE SEQUENCE [LARGE SCALE GENOMIC DNA]</scope>
    <source>
        <strain evidence="10">JHB</strain>
    </source>
</reference>
<dbReference type="PANTHER" id="PTHR23521:SF2">
    <property type="entry name" value="TRANSPORTER MFS SUPERFAMILY"/>
    <property type="match status" value="1"/>
</dbReference>
<name>A0A1D9FZD3_MOOP1</name>
<feature type="domain" description="Major facilitator superfamily (MFS) profile" evidence="8">
    <location>
        <begin position="16"/>
        <end position="381"/>
    </location>
</feature>
<dbReference type="InterPro" id="IPR047200">
    <property type="entry name" value="MFS_YcaD-like"/>
</dbReference>
<comment type="subcellular location">
    <subcellularLocation>
        <location evidence="1">Cell membrane</location>
        <topology evidence="1">Multi-pass membrane protein</topology>
    </subcellularLocation>
</comment>
<evidence type="ECO:0000256" key="6">
    <source>
        <dbReference type="ARBA" id="ARBA00023136"/>
    </source>
</evidence>
<gene>
    <name evidence="9" type="ORF">BJP36_13255</name>
</gene>
<evidence type="ECO:0000256" key="3">
    <source>
        <dbReference type="ARBA" id="ARBA00022475"/>
    </source>
</evidence>
<feature type="transmembrane region" description="Helical" evidence="7">
    <location>
        <begin position="360"/>
        <end position="378"/>
    </location>
</feature>
<feature type="transmembrane region" description="Helical" evidence="7">
    <location>
        <begin position="143"/>
        <end position="163"/>
    </location>
</feature>
<dbReference type="InterPro" id="IPR036259">
    <property type="entry name" value="MFS_trans_sf"/>
</dbReference>
<keyword evidence="3" id="KW-1003">Cell membrane</keyword>
<accession>A0A1D9FZD3</accession>
<feature type="transmembrane region" description="Helical" evidence="7">
    <location>
        <begin position="12"/>
        <end position="38"/>
    </location>
</feature>
<dbReference type="AlphaFoldDB" id="A0A1D9FZD3"/>
<dbReference type="GO" id="GO:0005886">
    <property type="term" value="C:plasma membrane"/>
    <property type="evidence" value="ECO:0007669"/>
    <property type="project" value="UniProtKB-SubCell"/>
</dbReference>
<keyword evidence="6 7" id="KW-0472">Membrane</keyword>
<protein>
    <submittedName>
        <fullName evidence="9">MFS transporter</fullName>
    </submittedName>
</protein>
<evidence type="ECO:0000256" key="2">
    <source>
        <dbReference type="ARBA" id="ARBA00022448"/>
    </source>
</evidence>
<feature type="transmembrane region" description="Helical" evidence="7">
    <location>
        <begin position="209"/>
        <end position="230"/>
    </location>
</feature>
<keyword evidence="5 7" id="KW-1133">Transmembrane helix</keyword>
<feature type="transmembrane region" description="Helical" evidence="7">
    <location>
        <begin position="296"/>
        <end position="318"/>
    </location>
</feature>
<dbReference type="InterPro" id="IPR011701">
    <property type="entry name" value="MFS"/>
</dbReference>
<evidence type="ECO:0000256" key="5">
    <source>
        <dbReference type="ARBA" id="ARBA00022989"/>
    </source>
</evidence>
<organism evidence="9 10">
    <name type="scientific">Moorena producens (strain JHB)</name>
    <dbReference type="NCBI Taxonomy" id="1454205"/>
    <lineage>
        <taxon>Bacteria</taxon>
        <taxon>Bacillati</taxon>
        <taxon>Cyanobacteriota</taxon>
        <taxon>Cyanophyceae</taxon>
        <taxon>Coleofasciculales</taxon>
        <taxon>Coleofasciculaceae</taxon>
        <taxon>Moorena</taxon>
    </lineage>
</organism>
<dbReference type="EMBL" id="CP017708">
    <property type="protein sequence ID" value="AOY80738.1"/>
    <property type="molecule type" value="Genomic_DNA"/>
</dbReference>
<evidence type="ECO:0000259" key="8">
    <source>
        <dbReference type="PROSITE" id="PS50850"/>
    </source>
</evidence>
<feature type="transmembrane region" description="Helical" evidence="7">
    <location>
        <begin position="50"/>
        <end position="70"/>
    </location>
</feature>
<feature type="transmembrane region" description="Helical" evidence="7">
    <location>
        <begin position="272"/>
        <end position="290"/>
    </location>
</feature>
<dbReference type="SUPFAM" id="SSF103473">
    <property type="entry name" value="MFS general substrate transporter"/>
    <property type="match status" value="1"/>
</dbReference>
<dbReference type="Proteomes" id="UP000176944">
    <property type="component" value="Chromosome"/>
</dbReference>
<feature type="transmembrane region" description="Helical" evidence="7">
    <location>
        <begin position="330"/>
        <end position="348"/>
    </location>
</feature>
<dbReference type="Pfam" id="PF07690">
    <property type="entry name" value="MFS_1"/>
    <property type="match status" value="2"/>
</dbReference>